<keyword evidence="3" id="KW-0997">Cell inner membrane</keyword>
<dbReference type="InterPro" id="IPR046357">
    <property type="entry name" value="PPIase_dom_sf"/>
</dbReference>
<dbReference type="STRING" id="742817.HMPREF9449_02731"/>
<protein>
    <recommendedName>
        <fullName evidence="9">Periplasmic chaperone PpiD</fullName>
    </recommendedName>
    <alternativeName>
        <fullName evidence="10">Periplasmic folding chaperone</fullName>
    </alternativeName>
</protein>
<dbReference type="RefSeq" id="WP_009137875.1">
    <property type="nucleotide sequence ID" value="NZ_JH594597.1"/>
</dbReference>
<dbReference type="PROSITE" id="PS50198">
    <property type="entry name" value="PPIC_PPIASE_2"/>
    <property type="match status" value="1"/>
</dbReference>
<evidence type="ECO:0000256" key="9">
    <source>
        <dbReference type="ARBA" id="ARBA00040743"/>
    </source>
</evidence>
<dbReference type="HOGENOM" id="CLU_023843_0_1_10"/>
<comment type="subcellular location">
    <subcellularLocation>
        <location evidence="1">Cell inner membrane</location>
        <topology evidence="1">Single-pass type II membrane protein</topology>
        <orientation evidence="1">Periplasmic side</orientation>
    </subcellularLocation>
</comment>
<comment type="caution">
    <text evidence="14">The sequence shown here is derived from an EMBL/GenBank/DDBJ whole genome shotgun (WGS) entry which is preliminary data.</text>
</comment>
<evidence type="ECO:0000256" key="7">
    <source>
        <dbReference type="ARBA" id="ARBA00023186"/>
    </source>
</evidence>
<name>H1DKE5_9BACT</name>
<evidence type="ECO:0000313" key="14">
    <source>
        <dbReference type="EMBL" id="EHP45759.1"/>
    </source>
</evidence>
<evidence type="ECO:0000256" key="1">
    <source>
        <dbReference type="ARBA" id="ARBA00004382"/>
    </source>
</evidence>
<dbReference type="InterPro" id="IPR023058">
    <property type="entry name" value="PPIase_PpiC_CS"/>
</dbReference>
<dbReference type="PATRIC" id="fig|742817.3.peg.2924"/>
<evidence type="ECO:0000256" key="3">
    <source>
        <dbReference type="ARBA" id="ARBA00022519"/>
    </source>
</evidence>
<evidence type="ECO:0000259" key="13">
    <source>
        <dbReference type="PROSITE" id="PS50198"/>
    </source>
</evidence>
<organism evidence="14 15">
    <name type="scientific">Odoribacter laneus YIT 12061</name>
    <dbReference type="NCBI Taxonomy" id="742817"/>
    <lineage>
        <taxon>Bacteria</taxon>
        <taxon>Pseudomonadati</taxon>
        <taxon>Bacteroidota</taxon>
        <taxon>Bacteroidia</taxon>
        <taxon>Bacteroidales</taxon>
        <taxon>Odoribacteraceae</taxon>
        <taxon>Odoribacter</taxon>
    </lineage>
</organism>
<keyword evidence="11" id="KW-0413">Isomerase</keyword>
<evidence type="ECO:0000256" key="2">
    <source>
        <dbReference type="ARBA" id="ARBA00022475"/>
    </source>
</evidence>
<proteinExistence type="inferred from homology"/>
<dbReference type="Gene3D" id="3.10.50.40">
    <property type="match status" value="1"/>
</dbReference>
<dbReference type="GeneID" id="98070260"/>
<dbReference type="PANTHER" id="PTHR47529:SF1">
    <property type="entry name" value="PERIPLASMIC CHAPERONE PPID"/>
    <property type="match status" value="1"/>
</dbReference>
<sequence length="709" mass="79425">MATLQNIRNRGGLLVSIVIGLALVAFIVGDALSSGASIFNRSRNQVGEIAGEAISITDFQNKVDKNEEIVKMMNGVSALNDEQQSMLRENTWQQMVMEQIMNQEYEELGLDVSSEELYDMLLGSNMSPTIRQMFADPNTGTVDVNRAHEIIRQLIAAPANTPQKRYWLNMEEQIATSRKQEKYNELMSKALYITDEQAEETAKNNAVKSDISYIVKSYSSIDDSTVKVSDNEIKDYYNSHSKLFEQPESRKIVYVNFDIEASPEDYQETEKWVTDMVNEFAETKNPAEFIELSSSDKKFDASYLKKEEIANDSLADFLFSGNKGVFGPYLEKNAYRISRASDLRMLPDSVRARHILIVPQNNDLKQAEMLTDSLVNLLKKGADFEVLARQYSADQNSAVNGGDLGWFSQRMMVQPFSDTVFFAKPKTTKVVKTQYGIHIVQVTGQSKPVQKVQIATIEKEVIPSQKTTNKIYNEARNFSNNIHTSADFDKKVSEVGLTKRIATLNKNDKSIAGMDNARELVRQTYLTNKTGNAILTNEGLNIFETGNKYTIAVLTEINEEGIAPLTSVKPQIKNILIQKKKGEILKQELEKSISGSESLLSVAQKAGLEVKEAPEISFNSFQIAGAGIEPKVIATATQMEEGKLSAPIAGNQGVYVIMVNSRTQEEVTPEQIAQMKNALLQSNLYRANYQAIEALIKNAEVKDTRYKFY</sequence>
<evidence type="ECO:0000256" key="10">
    <source>
        <dbReference type="ARBA" id="ARBA00042775"/>
    </source>
</evidence>
<evidence type="ECO:0000256" key="11">
    <source>
        <dbReference type="PROSITE-ProRule" id="PRU00278"/>
    </source>
</evidence>
<dbReference type="SUPFAM" id="SSF54534">
    <property type="entry name" value="FKBP-like"/>
    <property type="match status" value="1"/>
</dbReference>
<dbReference type="AlphaFoldDB" id="H1DKE5"/>
<dbReference type="eggNOG" id="COG0760">
    <property type="taxonomic scope" value="Bacteria"/>
</dbReference>
<reference evidence="14 15" key="1">
    <citation type="submission" date="2012-01" db="EMBL/GenBank/DDBJ databases">
        <title>The Genome Sequence of Odoribacter laneus YIT 12061.</title>
        <authorList>
            <consortium name="The Broad Institute Genome Sequencing Platform"/>
            <person name="Earl A."/>
            <person name="Ward D."/>
            <person name="Feldgarden M."/>
            <person name="Gevers D."/>
            <person name="Morotomi M."/>
            <person name="Young S.K."/>
            <person name="Zeng Q."/>
            <person name="Gargeya S."/>
            <person name="Fitzgerald M."/>
            <person name="Haas B."/>
            <person name="Abouelleil A."/>
            <person name="Alvarado L."/>
            <person name="Arachchi H.M."/>
            <person name="Berlin A."/>
            <person name="Chapman S.B."/>
            <person name="Gearin G."/>
            <person name="Goldberg J."/>
            <person name="Griggs A."/>
            <person name="Gujja S."/>
            <person name="Hansen M."/>
            <person name="Heiman D."/>
            <person name="Howarth C."/>
            <person name="Larimer J."/>
            <person name="Lui A."/>
            <person name="MacDonald P.J.P."/>
            <person name="McCowen C."/>
            <person name="Montmayeur A."/>
            <person name="Murphy C."/>
            <person name="Neiman D."/>
            <person name="Pearson M."/>
            <person name="Priest M."/>
            <person name="Roberts A."/>
            <person name="Saif S."/>
            <person name="Shea T."/>
            <person name="Sisk P."/>
            <person name="Stolte C."/>
            <person name="Sykes S."/>
            <person name="Wortman J."/>
            <person name="Nusbaum C."/>
            <person name="Birren B."/>
        </authorList>
    </citation>
    <scope>NUCLEOTIDE SEQUENCE [LARGE SCALE GENOMIC DNA]</scope>
    <source>
        <strain evidence="14 15">YIT 12061</strain>
    </source>
</reference>
<feature type="domain" description="PpiC" evidence="13">
    <location>
        <begin position="347"/>
        <end position="444"/>
    </location>
</feature>
<feature type="transmembrane region" description="Helical" evidence="12">
    <location>
        <begin position="12"/>
        <end position="32"/>
    </location>
</feature>
<keyword evidence="6 12" id="KW-0472">Membrane</keyword>
<dbReference type="SUPFAM" id="SSF109998">
    <property type="entry name" value="Triger factor/SurA peptide-binding domain-like"/>
    <property type="match status" value="1"/>
</dbReference>
<comment type="similarity">
    <text evidence="8">Belongs to the PpiD chaperone family.</text>
</comment>
<keyword evidence="7" id="KW-0143">Chaperone</keyword>
<dbReference type="Pfam" id="PF13616">
    <property type="entry name" value="Rotamase_3"/>
    <property type="match status" value="1"/>
</dbReference>
<keyword evidence="11" id="KW-0697">Rotamase</keyword>
<evidence type="ECO:0000256" key="5">
    <source>
        <dbReference type="ARBA" id="ARBA00022989"/>
    </source>
</evidence>
<dbReference type="PROSITE" id="PS01096">
    <property type="entry name" value="PPIC_PPIASE_1"/>
    <property type="match status" value="1"/>
</dbReference>
<keyword evidence="5 12" id="KW-1133">Transmembrane helix</keyword>
<keyword evidence="2" id="KW-1003">Cell membrane</keyword>
<dbReference type="GO" id="GO:0003755">
    <property type="term" value="F:peptidyl-prolyl cis-trans isomerase activity"/>
    <property type="evidence" value="ECO:0007669"/>
    <property type="project" value="UniProtKB-KW"/>
</dbReference>
<dbReference type="GO" id="GO:0005886">
    <property type="term" value="C:plasma membrane"/>
    <property type="evidence" value="ECO:0007669"/>
    <property type="project" value="UniProtKB-SubCell"/>
</dbReference>
<evidence type="ECO:0000256" key="6">
    <source>
        <dbReference type="ARBA" id="ARBA00023136"/>
    </source>
</evidence>
<dbReference type="Pfam" id="PF13623">
    <property type="entry name" value="SurA_N_2"/>
    <property type="match status" value="1"/>
</dbReference>
<dbReference type="Proteomes" id="UP000004892">
    <property type="component" value="Unassembled WGS sequence"/>
</dbReference>
<keyword evidence="4 12" id="KW-0812">Transmembrane</keyword>
<dbReference type="InterPro" id="IPR000297">
    <property type="entry name" value="PPIase_PpiC"/>
</dbReference>
<evidence type="ECO:0000313" key="15">
    <source>
        <dbReference type="Proteomes" id="UP000004892"/>
    </source>
</evidence>
<gene>
    <name evidence="14" type="ORF">HMPREF9449_02731</name>
</gene>
<accession>H1DKE5</accession>
<keyword evidence="15" id="KW-1185">Reference proteome</keyword>
<dbReference type="PANTHER" id="PTHR47529">
    <property type="entry name" value="PEPTIDYL-PROLYL CIS-TRANS ISOMERASE D"/>
    <property type="match status" value="1"/>
</dbReference>
<evidence type="ECO:0000256" key="8">
    <source>
        <dbReference type="ARBA" id="ARBA00038408"/>
    </source>
</evidence>
<dbReference type="EMBL" id="ADMC01000028">
    <property type="protein sequence ID" value="EHP45759.1"/>
    <property type="molecule type" value="Genomic_DNA"/>
</dbReference>
<evidence type="ECO:0000256" key="4">
    <source>
        <dbReference type="ARBA" id="ARBA00022692"/>
    </source>
</evidence>
<dbReference type="InterPro" id="IPR052029">
    <property type="entry name" value="PpiD_chaperone"/>
</dbReference>
<evidence type="ECO:0000256" key="12">
    <source>
        <dbReference type="SAM" id="Phobius"/>
    </source>
</evidence>
<dbReference type="InterPro" id="IPR027304">
    <property type="entry name" value="Trigger_fact/SurA_dom_sf"/>
</dbReference>